<dbReference type="Pfam" id="PF11648">
    <property type="entry name" value="RIG-I_C-RD"/>
    <property type="match status" value="1"/>
</dbReference>
<keyword evidence="3" id="KW-1185">Reference proteome</keyword>
<dbReference type="AlphaFoldDB" id="A0A3P7P2S2"/>
<feature type="domain" description="RLR CTR" evidence="1">
    <location>
        <begin position="2"/>
        <end position="139"/>
    </location>
</feature>
<gene>
    <name evidence="2" type="ORF">GPUH_LOCUS24612</name>
</gene>
<reference evidence="2 3" key="1">
    <citation type="submission" date="2018-11" db="EMBL/GenBank/DDBJ databases">
        <authorList>
            <consortium name="Pathogen Informatics"/>
        </authorList>
    </citation>
    <scope>NUCLEOTIDE SEQUENCE [LARGE SCALE GENOMIC DNA]</scope>
</reference>
<dbReference type="PROSITE" id="PS51789">
    <property type="entry name" value="RLR_CTR"/>
    <property type="match status" value="1"/>
</dbReference>
<dbReference type="EMBL" id="UYRT01101777">
    <property type="protein sequence ID" value="VDN43078.1"/>
    <property type="molecule type" value="Genomic_DNA"/>
</dbReference>
<evidence type="ECO:0000313" key="3">
    <source>
        <dbReference type="Proteomes" id="UP000271098"/>
    </source>
</evidence>
<dbReference type="OrthoDB" id="416741at2759"/>
<dbReference type="Proteomes" id="UP000271098">
    <property type="component" value="Unassembled WGS sequence"/>
</dbReference>
<name>A0A3P7P2S2_9BILA</name>
<dbReference type="InterPro" id="IPR038557">
    <property type="entry name" value="RLR_C_sf"/>
</dbReference>
<evidence type="ECO:0000313" key="2">
    <source>
        <dbReference type="EMBL" id="VDN43078.1"/>
    </source>
</evidence>
<accession>A0A3P7P2S2</accession>
<dbReference type="InterPro" id="IPR021673">
    <property type="entry name" value="RLR_CTR"/>
</dbReference>
<proteinExistence type="predicted"/>
<evidence type="ECO:0000259" key="1">
    <source>
        <dbReference type="PROSITE" id="PS51789"/>
    </source>
</evidence>
<protein>
    <recommendedName>
        <fullName evidence="1">RLR CTR domain-containing protein</fullName>
    </recommendedName>
</protein>
<organism evidence="2 3">
    <name type="scientific">Gongylonema pulchrum</name>
    <dbReference type="NCBI Taxonomy" id="637853"/>
    <lineage>
        <taxon>Eukaryota</taxon>
        <taxon>Metazoa</taxon>
        <taxon>Ecdysozoa</taxon>
        <taxon>Nematoda</taxon>
        <taxon>Chromadorea</taxon>
        <taxon>Rhabditida</taxon>
        <taxon>Spirurina</taxon>
        <taxon>Spiruromorpha</taxon>
        <taxon>Spiruroidea</taxon>
        <taxon>Gongylonematidae</taxon>
        <taxon>Gongylonema</taxon>
    </lineage>
</organism>
<sequence length="195" mass="22291">MERERQLKDVLKGKCYDLKCHLCGSFVCKSTDMRVACESHYVCCDPNIWGRVDSRIHNSKSVSIATLVGKIHCKGSMTSGCNEVLGTVVRLYGAFLPTIAAKSILIEGKDIYGGRAQLNKKWEIVVRELFYVEPITDKDLKLMLNSLFSYSAEQHYQFEEEAELVVQRAAAEMKERKQHHQQYSDSIISMDDDDW</sequence>
<dbReference type="Gene3D" id="2.170.150.30">
    <property type="entry name" value="RIG-I-like receptor, C-terminal regulatory domain"/>
    <property type="match status" value="1"/>
</dbReference>